<dbReference type="STRING" id="550983.A4R26_01825"/>
<dbReference type="PANTHER" id="PTHR30329:SF21">
    <property type="entry name" value="LIPOPROTEIN YIAD-RELATED"/>
    <property type="match status" value="1"/>
</dbReference>
<dbReference type="InterPro" id="IPR006665">
    <property type="entry name" value="OmpA-like"/>
</dbReference>
<accession>A0A1V9GD10</accession>
<evidence type="ECO:0000256" key="2">
    <source>
        <dbReference type="ARBA" id="ARBA00023136"/>
    </source>
</evidence>
<organism evidence="6 7">
    <name type="scientific">Niastella populi</name>
    <dbReference type="NCBI Taxonomy" id="550983"/>
    <lineage>
        <taxon>Bacteria</taxon>
        <taxon>Pseudomonadati</taxon>
        <taxon>Bacteroidota</taxon>
        <taxon>Chitinophagia</taxon>
        <taxon>Chitinophagales</taxon>
        <taxon>Chitinophagaceae</taxon>
        <taxon>Niastella</taxon>
    </lineage>
</organism>
<dbReference type="InterPro" id="IPR050330">
    <property type="entry name" value="Bact_OuterMem_StrucFunc"/>
</dbReference>
<proteinExistence type="predicted"/>
<evidence type="ECO:0000259" key="5">
    <source>
        <dbReference type="PROSITE" id="PS51123"/>
    </source>
</evidence>
<protein>
    <recommendedName>
        <fullName evidence="5">OmpA-like domain-containing protein</fullName>
    </recommendedName>
</protein>
<dbReference type="PRINTS" id="PR01021">
    <property type="entry name" value="OMPADOMAIN"/>
</dbReference>
<keyword evidence="7" id="KW-1185">Reference proteome</keyword>
<keyword evidence="2 4" id="KW-0472">Membrane</keyword>
<keyword evidence="3" id="KW-0998">Cell outer membrane</keyword>
<dbReference type="Gene3D" id="3.30.1330.60">
    <property type="entry name" value="OmpA-like domain"/>
    <property type="match status" value="1"/>
</dbReference>
<reference evidence="7" key="1">
    <citation type="submission" date="2016-04" db="EMBL/GenBank/DDBJ databases">
        <authorList>
            <person name="Chen L."/>
            <person name="Zhuang W."/>
            <person name="Wang G."/>
        </authorList>
    </citation>
    <scope>NUCLEOTIDE SEQUENCE [LARGE SCALE GENOMIC DNA]</scope>
    <source>
        <strain evidence="7">208</strain>
    </source>
</reference>
<dbReference type="PANTHER" id="PTHR30329">
    <property type="entry name" value="STATOR ELEMENT OF FLAGELLAR MOTOR COMPLEX"/>
    <property type="match status" value="1"/>
</dbReference>
<dbReference type="OrthoDB" id="9792021at2"/>
<evidence type="ECO:0000256" key="4">
    <source>
        <dbReference type="PROSITE-ProRule" id="PRU00473"/>
    </source>
</evidence>
<dbReference type="RefSeq" id="WP_081159167.1">
    <property type="nucleotide sequence ID" value="NZ_LWBP01000001.1"/>
</dbReference>
<name>A0A1V9GD10_9BACT</name>
<dbReference type="AlphaFoldDB" id="A0A1V9GD10"/>
<dbReference type="EMBL" id="LWBP01000001">
    <property type="protein sequence ID" value="OQP68565.1"/>
    <property type="molecule type" value="Genomic_DNA"/>
</dbReference>
<dbReference type="InterPro" id="IPR006664">
    <property type="entry name" value="OMP_bac"/>
</dbReference>
<evidence type="ECO:0000256" key="3">
    <source>
        <dbReference type="ARBA" id="ARBA00023237"/>
    </source>
</evidence>
<dbReference type="Proteomes" id="UP000192276">
    <property type="component" value="Unassembled WGS sequence"/>
</dbReference>
<dbReference type="PROSITE" id="PS51123">
    <property type="entry name" value="OMPA_2"/>
    <property type="match status" value="1"/>
</dbReference>
<feature type="domain" description="OmpA-like" evidence="5">
    <location>
        <begin position="160"/>
        <end position="273"/>
    </location>
</feature>
<comment type="caution">
    <text evidence="6">The sequence shown here is derived from an EMBL/GenBank/DDBJ whole genome shotgun (WGS) entry which is preliminary data.</text>
</comment>
<evidence type="ECO:0000313" key="7">
    <source>
        <dbReference type="Proteomes" id="UP000192276"/>
    </source>
</evidence>
<evidence type="ECO:0000313" key="6">
    <source>
        <dbReference type="EMBL" id="OQP68565.1"/>
    </source>
</evidence>
<dbReference type="SUPFAM" id="SSF103088">
    <property type="entry name" value="OmpA-like"/>
    <property type="match status" value="1"/>
</dbReference>
<dbReference type="GO" id="GO:0009279">
    <property type="term" value="C:cell outer membrane"/>
    <property type="evidence" value="ECO:0007669"/>
    <property type="project" value="UniProtKB-SubCell"/>
</dbReference>
<dbReference type="InterPro" id="IPR036737">
    <property type="entry name" value="OmpA-like_sf"/>
</dbReference>
<comment type="subcellular location">
    <subcellularLocation>
        <location evidence="1">Cell outer membrane</location>
    </subcellularLocation>
</comment>
<sequence length="273" mass="30390">MTRKLILQTAILVVFVQVGYAQNNCTPIFNSLANHKMNSCESKEFEKLELYKKDKKGETYFQKAGEFMKAAFSFTGDFNARPSEVQIYQNYVNAITKAGGEVLYNGGKGVYGKLIKSGDVYWIRVYTDGSGWYWLETVKEASMRQDVAVTADEINKTIREDGKIPLYGIYFDTDKAILKPESTPTLTSIAGFLTANPSITVFIVGHTDNTGDYLHNIKLSKERAAAVVNELVSKYKISKTRLIPDGVGPLAPVAANNTDEKKAKNRRVEVVAK</sequence>
<dbReference type="CDD" id="cd07185">
    <property type="entry name" value="OmpA_C-like"/>
    <property type="match status" value="1"/>
</dbReference>
<gene>
    <name evidence="6" type="ORF">A4R26_01825</name>
</gene>
<evidence type="ECO:0000256" key="1">
    <source>
        <dbReference type="ARBA" id="ARBA00004442"/>
    </source>
</evidence>
<dbReference type="Pfam" id="PF00691">
    <property type="entry name" value="OmpA"/>
    <property type="match status" value="1"/>
</dbReference>